<keyword evidence="2" id="KW-0812">Transmembrane</keyword>
<feature type="compositionally biased region" description="Basic and acidic residues" evidence="1">
    <location>
        <begin position="39"/>
        <end position="49"/>
    </location>
</feature>
<gene>
    <name evidence="3" type="ORF">DB30_02399</name>
</gene>
<dbReference type="InterPro" id="IPR011990">
    <property type="entry name" value="TPR-like_helical_dom_sf"/>
</dbReference>
<evidence type="ECO:0000256" key="1">
    <source>
        <dbReference type="SAM" id="MobiDB-lite"/>
    </source>
</evidence>
<dbReference type="Gene3D" id="1.25.40.10">
    <property type="entry name" value="Tetratricopeptide repeat domain"/>
    <property type="match status" value="1"/>
</dbReference>
<feature type="region of interest" description="Disordered" evidence="1">
    <location>
        <begin position="1"/>
        <end position="71"/>
    </location>
</feature>
<organism evidence="3 4">
    <name type="scientific">Enhygromyxa salina</name>
    <dbReference type="NCBI Taxonomy" id="215803"/>
    <lineage>
        <taxon>Bacteria</taxon>
        <taxon>Pseudomonadati</taxon>
        <taxon>Myxococcota</taxon>
        <taxon>Polyangia</taxon>
        <taxon>Nannocystales</taxon>
        <taxon>Nannocystaceae</taxon>
        <taxon>Enhygromyxa</taxon>
    </lineage>
</organism>
<feature type="transmembrane region" description="Helical" evidence="2">
    <location>
        <begin position="90"/>
        <end position="108"/>
    </location>
</feature>
<dbReference type="AlphaFoldDB" id="A0A0C2CVD1"/>
<accession>A0A0C2CVD1</accession>
<protein>
    <submittedName>
        <fullName evidence="3">Putative lipoprotein</fullName>
    </submittedName>
</protein>
<evidence type="ECO:0000313" key="4">
    <source>
        <dbReference type="Proteomes" id="UP000031599"/>
    </source>
</evidence>
<proteinExistence type="predicted"/>
<evidence type="ECO:0000256" key="2">
    <source>
        <dbReference type="SAM" id="Phobius"/>
    </source>
</evidence>
<dbReference type="Proteomes" id="UP000031599">
    <property type="component" value="Unassembled WGS sequence"/>
</dbReference>
<keyword evidence="2" id="KW-0472">Membrane</keyword>
<keyword evidence="2" id="KW-1133">Transmembrane helix</keyword>
<dbReference type="Pfam" id="PF13432">
    <property type="entry name" value="TPR_16"/>
    <property type="match status" value="2"/>
</dbReference>
<keyword evidence="3" id="KW-0449">Lipoprotein</keyword>
<name>A0A0C2CVD1_9BACT</name>
<dbReference type="RefSeq" id="WP_052558966.1">
    <property type="nucleotide sequence ID" value="NZ_JMCC02000173.1"/>
</dbReference>
<comment type="caution">
    <text evidence="3">The sequence shown here is derived from an EMBL/GenBank/DDBJ whole genome shotgun (WGS) entry which is preliminary data.</text>
</comment>
<sequence length="322" mass="34747">MSDDLDFMPATPGKDELVNPDGPDQAKSGSAEDPAPGGDGDRAPGERAELPTWNRSRRKRKANVKAEKEDDAFQRGVRKASRQVIDTPKLVIGAIVIALLVIAGGVALTNRSTEGDAVAARTLQVATAAIVRGQVVPPEEQERLGDSIKLYRLPIFATEEDRQAAIAAAVTEAKNSGRDKVEQDAALVAAAQAMQAGDFDAALAEYELFLEDAGREHPLRFVALEGKGNALEAKGELEAALAAFQAIAPYPSDYYRPMALYHQGRVLEALERPDEALAIYRQYLDEFKKEELATPMVRKRLEALDPEFAALMSAPASPTISP</sequence>
<dbReference type="EMBL" id="JMCC02000173">
    <property type="protein sequence ID" value="KIG11847.1"/>
    <property type="molecule type" value="Genomic_DNA"/>
</dbReference>
<reference evidence="3 4" key="1">
    <citation type="submission" date="2014-12" db="EMBL/GenBank/DDBJ databases">
        <title>Genome assembly of Enhygromyxa salina DSM 15201.</title>
        <authorList>
            <person name="Sharma G."/>
            <person name="Subramanian S."/>
        </authorList>
    </citation>
    <scope>NUCLEOTIDE SEQUENCE [LARGE SCALE GENOMIC DNA]</scope>
    <source>
        <strain evidence="3 4">DSM 15201</strain>
    </source>
</reference>
<evidence type="ECO:0000313" key="3">
    <source>
        <dbReference type="EMBL" id="KIG11847.1"/>
    </source>
</evidence>
<dbReference type="SUPFAM" id="SSF48452">
    <property type="entry name" value="TPR-like"/>
    <property type="match status" value="1"/>
</dbReference>